<dbReference type="Gene3D" id="1.10.10.10">
    <property type="entry name" value="Winged helix-like DNA-binding domain superfamily/Winged helix DNA-binding domain"/>
    <property type="match status" value="1"/>
</dbReference>
<evidence type="ECO:0000256" key="2">
    <source>
        <dbReference type="ARBA" id="ARBA00023015"/>
    </source>
</evidence>
<name>A0A934K714_9BACT</name>
<feature type="domain" description="RNA polymerase sigma-70 region 2" evidence="6">
    <location>
        <begin position="15"/>
        <end position="80"/>
    </location>
</feature>
<dbReference type="SUPFAM" id="SSF88659">
    <property type="entry name" value="Sigma3 and sigma4 domains of RNA polymerase sigma factors"/>
    <property type="match status" value="1"/>
</dbReference>
<dbReference type="AlphaFoldDB" id="A0A934K714"/>
<dbReference type="RefSeq" id="WP_338199990.1">
    <property type="nucleotide sequence ID" value="NZ_JAEKNR010000070.1"/>
</dbReference>
<dbReference type="Proteomes" id="UP000612893">
    <property type="component" value="Unassembled WGS sequence"/>
</dbReference>
<dbReference type="InterPro" id="IPR007627">
    <property type="entry name" value="RNA_pol_sigma70_r2"/>
</dbReference>
<evidence type="ECO:0000259" key="6">
    <source>
        <dbReference type="Pfam" id="PF04542"/>
    </source>
</evidence>
<comment type="similarity">
    <text evidence="1">Belongs to the sigma-70 factor family. ECF subfamily.</text>
</comment>
<sequence length="170" mass="18737">MSEGEPHPAADFELLYERFRLPMYRFVRGMVLDAEAAEELTRRAFDRAYAARARFAENLSPAAWLYGFGVQVSMSHLRRGRLGRLLRRWHPATRDPDEEGRSGVEVALEALTPSLRAVALLGLYAHLSSEEIGSILGISAESVGSRLHAATEVMTTALSGGRQAEVTGPR</sequence>
<dbReference type="EMBL" id="JAEKNR010000070">
    <property type="protein sequence ID" value="MBJ7597616.1"/>
    <property type="molecule type" value="Genomic_DNA"/>
</dbReference>
<keyword evidence="2" id="KW-0805">Transcription regulation</keyword>
<protein>
    <recommendedName>
        <fullName evidence="6">RNA polymerase sigma-70 region 2 domain-containing protein</fullName>
    </recommendedName>
</protein>
<dbReference type="Pfam" id="PF04542">
    <property type="entry name" value="Sigma70_r2"/>
    <property type="match status" value="1"/>
</dbReference>
<keyword evidence="3" id="KW-0731">Sigma factor</keyword>
<keyword evidence="4" id="KW-0238">DNA-binding</keyword>
<evidence type="ECO:0000256" key="3">
    <source>
        <dbReference type="ARBA" id="ARBA00023082"/>
    </source>
</evidence>
<dbReference type="InterPro" id="IPR039425">
    <property type="entry name" value="RNA_pol_sigma-70-like"/>
</dbReference>
<dbReference type="InterPro" id="IPR036388">
    <property type="entry name" value="WH-like_DNA-bd_sf"/>
</dbReference>
<keyword evidence="8" id="KW-1185">Reference proteome</keyword>
<dbReference type="InterPro" id="IPR013324">
    <property type="entry name" value="RNA_pol_sigma_r3/r4-like"/>
</dbReference>
<evidence type="ECO:0000256" key="5">
    <source>
        <dbReference type="ARBA" id="ARBA00023163"/>
    </source>
</evidence>
<organism evidence="7 8">
    <name type="scientific">Candidatus Nephthysia bennettiae</name>
    <dbReference type="NCBI Taxonomy" id="3127016"/>
    <lineage>
        <taxon>Bacteria</taxon>
        <taxon>Bacillati</taxon>
        <taxon>Candidatus Dormiibacterota</taxon>
        <taxon>Candidatus Dormibacteria</taxon>
        <taxon>Candidatus Dormibacterales</taxon>
        <taxon>Candidatus Dormibacteraceae</taxon>
        <taxon>Candidatus Nephthysia</taxon>
    </lineage>
</organism>
<evidence type="ECO:0000256" key="1">
    <source>
        <dbReference type="ARBA" id="ARBA00010641"/>
    </source>
</evidence>
<evidence type="ECO:0000313" key="7">
    <source>
        <dbReference type="EMBL" id="MBJ7597616.1"/>
    </source>
</evidence>
<dbReference type="SUPFAM" id="SSF88946">
    <property type="entry name" value="Sigma2 domain of RNA polymerase sigma factors"/>
    <property type="match status" value="1"/>
</dbReference>
<reference evidence="7" key="1">
    <citation type="submission" date="2020-10" db="EMBL/GenBank/DDBJ databases">
        <title>Ca. Dormibacterota MAGs.</title>
        <authorList>
            <person name="Montgomery K."/>
        </authorList>
    </citation>
    <scope>NUCLEOTIDE SEQUENCE [LARGE SCALE GENOMIC DNA]</scope>
    <source>
        <strain evidence="7">SC8812_S17_10</strain>
    </source>
</reference>
<comment type="caution">
    <text evidence="7">The sequence shown here is derived from an EMBL/GenBank/DDBJ whole genome shotgun (WGS) entry which is preliminary data.</text>
</comment>
<proteinExistence type="inferred from homology"/>
<dbReference type="GO" id="GO:0016987">
    <property type="term" value="F:sigma factor activity"/>
    <property type="evidence" value="ECO:0007669"/>
    <property type="project" value="UniProtKB-KW"/>
</dbReference>
<accession>A0A934K714</accession>
<evidence type="ECO:0000256" key="4">
    <source>
        <dbReference type="ARBA" id="ARBA00023125"/>
    </source>
</evidence>
<evidence type="ECO:0000313" key="8">
    <source>
        <dbReference type="Proteomes" id="UP000612893"/>
    </source>
</evidence>
<dbReference type="GO" id="GO:0003677">
    <property type="term" value="F:DNA binding"/>
    <property type="evidence" value="ECO:0007669"/>
    <property type="project" value="UniProtKB-KW"/>
</dbReference>
<dbReference type="PANTHER" id="PTHR43133">
    <property type="entry name" value="RNA POLYMERASE ECF-TYPE SIGMA FACTO"/>
    <property type="match status" value="1"/>
</dbReference>
<gene>
    <name evidence="7" type="ORF">JF922_05965</name>
</gene>
<dbReference type="PANTHER" id="PTHR43133:SF8">
    <property type="entry name" value="RNA POLYMERASE SIGMA FACTOR HI_1459-RELATED"/>
    <property type="match status" value="1"/>
</dbReference>
<dbReference type="InterPro" id="IPR013325">
    <property type="entry name" value="RNA_pol_sigma_r2"/>
</dbReference>
<keyword evidence="5" id="KW-0804">Transcription</keyword>
<dbReference type="Gene3D" id="1.10.1740.10">
    <property type="match status" value="1"/>
</dbReference>